<dbReference type="PROSITE" id="PS50885">
    <property type="entry name" value="HAMP"/>
    <property type="match status" value="1"/>
</dbReference>
<evidence type="ECO:0000256" key="1">
    <source>
        <dbReference type="ARBA" id="ARBA00010587"/>
    </source>
</evidence>
<dbReference type="InterPro" id="IPR003660">
    <property type="entry name" value="HAMP_dom"/>
</dbReference>
<dbReference type="SMART" id="SM00283">
    <property type="entry name" value="MA"/>
    <property type="match status" value="1"/>
</dbReference>
<evidence type="ECO:0000313" key="10">
    <source>
        <dbReference type="EMBL" id="CRH04518.1"/>
    </source>
</evidence>
<feature type="transmembrane region" description="Helical" evidence="7">
    <location>
        <begin position="189"/>
        <end position="208"/>
    </location>
</feature>
<dbReference type="Pfam" id="PF00672">
    <property type="entry name" value="HAMP"/>
    <property type="match status" value="1"/>
</dbReference>
<evidence type="ECO:0000256" key="3">
    <source>
        <dbReference type="ARBA" id="ARBA00023004"/>
    </source>
</evidence>
<dbReference type="Gene3D" id="1.20.120.50">
    <property type="entry name" value="Hemerythrin-like"/>
    <property type="match status" value="1"/>
</dbReference>
<dbReference type="Gene3D" id="6.10.340.10">
    <property type="match status" value="1"/>
</dbReference>
<sequence>MKIAHKISFGYAIPVAMLILLGIFGQIVSHSVAVDAQHAKDTSFRMALLAGTMEKHVIQVQQWLTDISATRAAPGYDDGFGEAKTHFEAFNVGLEKFKAFYKEQGDQKSLQEAQVLGERFSGFYATGQEMARRYIDKGPVGGNAYMGKFDEQAEALAAVLEPFLNRQLAEADSRLTQVYDELQAFSNTILAITFGALLIAVIFAYFMVGSISKPVKGVALALDRIAGGDLSQGTGMALSRDEMGQIIGSVENLVKSFALSVRMINLQAASITAFVAEILGLRRGLEDNSADLNAIAKEVAHENSKLSNDVVQVKQRLDGAVQNLGELLSAAENVSSGVNTIASASEQASVNVQAMATSAQHMQGNVADVNDQLEQVNDHVGQVTRSVDEMSGSLNSVRQLCQSAASESDVARARAEDAAQAVKKLSLSSDEIGQVVEVINNIAEQTNMLALNASIEAAGAGDAGKGFAVVADEVKDLASQTSHATEMIWTKIEAVRDQAREAERQTNEIASLVVGISDGNQEINRAVDEQFMSIQQVVNAMGQVSGAAGRVADGAEQLGSAVNDVARASEEAAHGTGEIARSSESMAATAREMTEMTEATVQSAHTVQQLTDQTQRASEQVRDKINDSLQVIHEMNATVHQFHVMAGMADAISESLYTAQARMDAGSERFNIRHIKSLILTRMQNLNSAVFTEDTVLLEKLADRSNCTVLGWLENEVPEEMRQWPIFVQIRDSFGQFLESSGQIMQQAQRGELDNLNTLLETFNENLQRFFDLLDQFYLGRQVDRSREETLVQWEDSLSVGVRSMDVDHKLLINLINQLNIAVKQKVSRQEMDRLMNELQNYTTTHFNREERLMAQTGYSDIESQQIQHRKFIDTIRSERQALMASDDPARGEQLINILKDWLIKHIMKHDMAYKTHFQKLSIQ</sequence>
<dbReference type="InterPro" id="IPR012312">
    <property type="entry name" value="Hemerythrin-like"/>
</dbReference>
<feature type="transmembrane region" description="Helical" evidence="7">
    <location>
        <begin position="7"/>
        <end position="28"/>
    </location>
</feature>
<keyword evidence="7" id="KW-0472">Membrane</keyword>
<dbReference type="EMBL" id="LO017727">
    <property type="protein sequence ID" value="CRH04518.1"/>
    <property type="molecule type" value="Genomic_DNA"/>
</dbReference>
<comment type="similarity">
    <text evidence="1">Belongs to the hemerythrin family.</text>
</comment>
<gene>
    <name evidence="10" type="ORF">MAGMO_0305</name>
</gene>
<dbReference type="InterPro" id="IPR035938">
    <property type="entry name" value="Hemerythrin-like_sf"/>
</dbReference>
<dbReference type="CDD" id="cd12107">
    <property type="entry name" value="Hemerythrin"/>
    <property type="match status" value="1"/>
</dbReference>
<dbReference type="Pfam" id="PF00015">
    <property type="entry name" value="MCPsignal"/>
    <property type="match status" value="1"/>
</dbReference>
<evidence type="ECO:0000256" key="6">
    <source>
        <dbReference type="PROSITE-ProRule" id="PRU00284"/>
    </source>
</evidence>
<dbReference type="GO" id="GO:0007165">
    <property type="term" value="P:signal transduction"/>
    <property type="evidence" value="ECO:0007669"/>
    <property type="project" value="UniProtKB-KW"/>
</dbReference>
<dbReference type="SUPFAM" id="SSF58104">
    <property type="entry name" value="Methyl-accepting chemotaxis protein (MCP) signaling domain"/>
    <property type="match status" value="1"/>
</dbReference>
<evidence type="ECO:0000259" key="9">
    <source>
        <dbReference type="PROSITE" id="PS50885"/>
    </source>
</evidence>
<evidence type="ECO:0000256" key="2">
    <source>
        <dbReference type="ARBA" id="ARBA00022723"/>
    </source>
</evidence>
<dbReference type="PROSITE" id="PS50111">
    <property type="entry name" value="CHEMOTAXIS_TRANSDUC_2"/>
    <property type="match status" value="1"/>
</dbReference>
<evidence type="ECO:0000256" key="4">
    <source>
        <dbReference type="ARBA" id="ARBA00023224"/>
    </source>
</evidence>
<dbReference type="GO" id="GO:0016020">
    <property type="term" value="C:membrane"/>
    <property type="evidence" value="ECO:0007669"/>
    <property type="project" value="InterPro"/>
</dbReference>
<dbReference type="AlphaFoldDB" id="A0A1S7LD95"/>
<dbReference type="Gene3D" id="1.10.287.950">
    <property type="entry name" value="Methyl-accepting chemotaxis protein"/>
    <property type="match status" value="1"/>
</dbReference>
<evidence type="ECO:0000256" key="5">
    <source>
        <dbReference type="ARBA" id="ARBA00029447"/>
    </source>
</evidence>
<dbReference type="PANTHER" id="PTHR32089:SF112">
    <property type="entry name" value="LYSOZYME-LIKE PROTEIN-RELATED"/>
    <property type="match status" value="1"/>
</dbReference>
<dbReference type="Pfam" id="PF01814">
    <property type="entry name" value="Hemerythrin"/>
    <property type="match status" value="1"/>
</dbReference>
<feature type="domain" description="HAMP" evidence="9">
    <location>
        <begin position="209"/>
        <end position="262"/>
    </location>
</feature>
<feature type="domain" description="Methyl-accepting transducer" evidence="8">
    <location>
        <begin position="330"/>
        <end position="566"/>
    </location>
</feature>
<dbReference type="InterPro" id="IPR004089">
    <property type="entry name" value="MCPsignal_dom"/>
</dbReference>
<dbReference type="NCBIfam" id="TIGR02481">
    <property type="entry name" value="hemeryth_dom"/>
    <property type="match status" value="1"/>
</dbReference>
<keyword evidence="2" id="KW-0479">Metal-binding</keyword>
<dbReference type="PANTHER" id="PTHR32089">
    <property type="entry name" value="METHYL-ACCEPTING CHEMOTAXIS PROTEIN MCPB"/>
    <property type="match status" value="1"/>
</dbReference>
<keyword evidence="7" id="KW-1133">Transmembrane helix</keyword>
<proteinExistence type="inferred from homology"/>
<dbReference type="GO" id="GO:0046872">
    <property type="term" value="F:metal ion binding"/>
    <property type="evidence" value="ECO:0007669"/>
    <property type="project" value="UniProtKB-KW"/>
</dbReference>
<comment type="similarity">
    <text evidence="5">Belongs to the methyl-accepting chemotaxis (MCP) protein family.</text>
</comment>
<evidence type="ECO:0000259" key="8">
    <source>
        <dbReference type="PROSITE" id="PS50111"/>
    </source>
</evidence>
<dbReference type="SUPFAM" id="SSF47188">
    <property type="entry name" value="Hemerythrin-like"/>
    <property type="match status" value="1"/>
</dbReference>
<reference evidence="10" key="1">
    <citation type="submission" date="2015-04" db="EMBL/GenBank/DDBJ databases">
        <authorList>
            <person name="Syromyatnikov M.Y."/>
            <person name="Popov V.N."/>
        </authorList>
    </citation>
    <scope>NUCLEOTIDE SEQUENCE</scope>
    <source>
        <strain evidence="10">MO-1</strain>
    </source>
</reference>
<organism evidence="10">
    <name type="scientific">Magnetococcus massalia (strain MO-1)</name>
    <dbReference type="NCBI Taxonomy" id="451514"/>
    <lineage>
        <taxon>Bacteria</taxon>
        <taxon>Pseudomonadati</taxon>
        <taxon>Pseudomonadota</taxon>
        <taxon>Magnetococcia</taxon>
        <taxon>Magnetococcales</taxon>
        <taxon>Magnetococcaceae</taxon>
        <taxon>Magnetococcus</taxon>
    </lineage>
</organism>
<keyword evidence="7" id="KW-0812">Transmembrane</keyword>
<dbReference type="NCBIfam" id="NF033749">
    <property type="entry name" value="bact_hemeryth"/>
    <property type="match status" value="1"/>
</dbReference>
<name>A0A1S7LD95_MAGMO</name>
<evidence type="ECO:0000256" key="7">
    <source>
        <dbReference type="SAM" id="Phobius"/>
    </source>
</evidence>
<protein>
    <submittedName>
        <fullName evidence="10">Putative Methyl-accepting chemotaxis protein</fullName>
    </submittedName>
</protein>
<dbReference type="InterPro" id="IPR012827">
    <property type="entry name" value="Hemerythrin_metal-bd"/>
</dbReference>
<keyword evidence="4 6" id="KW-0807">Transducer</keyword>
<keyword evidence="3" id="KW-0408">Iron</keyword>
<accession>A0A1S7LD95</accession>